<dbReference type="AlphaFoldDB" id="A0A949JFH8"/>
<keyword evidence="4" id="KW-1185">Reference proteome</keyword>
<evidence type="ECO:0000313" key="4">
    <source>
        <dbReference type="Proteomes" id="UP000694501"/>
    </source>
</evidence>
<dbReference type="PROSITE" id="PS51257">
    <property type="entry name" value="PROKAR_LIPOPROTEIN"/>
    <property type="match status" value="1"/>
</dbReference>
<sequence>MRSLSRALALVAVTALTAGGLSACLWDSESFDDQSRHEEKITAVRMDLASGDVTLRGSRADSEISVRRSVEYRGDRPKDATHRIEDGVLVLGGCGDDCSVDYTVELPAGLPVSGETSNGSLSFSRVGEVRVSTGSGGISLNRVSGTARVRTSNGSVKGRELAGKGVNAQSANGNIDLVSTRTQNIDATTSNGNVAVTVPEGRYAVTAKTSRGDTDVDVTDDPDAGHWIHAGSSNGNIELRTAR</sequence>
<feature type="domain" description="DUF4097" evidence="2">
    <location>
        <begin position="116"/>
        <end position="218"/>
    </location>
</feature>
<name>A0A949JFH8_9ACTN</name>
<evidence type="ECO:0000259" key="2">
    <source>
        <dbReference type="Pfam" id="PF13349"/>
    </source>
</evidence>
<organism evidence="3 4">
    <name type="scientific">Streptomyces tardus</name>
    <dbReference type="NCBI Taxonomy" id="2780544"/>
    <lineage>
        <taxon>Bacteria</taxon>
        <taxon>Bacillati</taxon>
        <taxon>Actinomycetota</taxon>
        <taxon>Actinomycetes</taxon>
        <taxon>Kitasatosporales</taxon>
        <taxon>Streptomycetaceae</taxon>
        <taxon>Streptomyces</taxon>
    </lineage>
</organism>
<dbReference type="Proteomes" id="UP000694501">
    <property type="component" value="Unassembled WGS sequence"/>
</dbReference>
<dbReference type="RefSeq" id="WP_211041652.1">
    <property type="nucleotide sequence ID" value="NZ_JAELVF020000001.1"/>
</dbReference>
<keyword evidence="1" id="KW-0732">Signal</keyword>
<accession>A0A949JFH8</accession>
<dbReference type="Pfam" id="PF13349">
    <property type="entry name" value="DUF4097"/>
    <property type="match status" value="1"/>
</dbReference>
<evidence type="ECO:0000256" key="1">
    <source>
        <dbReference type="SAM" id="SignalP"/>
    </source>
</evidence>
<reference evidence="3" key="1">
    <citation type="submission" date="2021-06" db="EMBL/GenBank/DDBJ databases">
        <title>Sequencing of actinobacteria type strains.</title>
        <authorList>
            <person name="Nguyen G.-S."/>
            <person name="Wentzel A."/>
        </authorList>
    </citation>
    <scope>NUCLEOTIDE SEQUENCE</scope>
    <source>
        <strain evidence="3">P38-E01</strain>
    </source>
</reference>
<protein>
    <submittedName>
        <fullName evidence="3">DUF4097 family beta strand repeat protein</fullName>
    </submittedName>
</protein>
<feature type="chain" id="PRO_5037384344" evidence="1">
    <location>
        <begin position="24"/>
        <end position="243"/>
    </location>
</feature>
<feature type="signal peptide" evidence="1">
    <location>
        <begin position="1"/>
        <end position="23"/>
    </location>
</feature>
<dbReference type="EMBL" id="JAELVF020000001">
    <property type="protein sequence ID" value="MBU7598003.1"/>
    <property type="molecule type" value="Genomic_DNA"/>
</dbReference>
<gene>
    <name evidence="3" type="ORF">JGS22_010370</name>
</gene>
<dbReference type="InterPro" id="IPR025164">
    <property type="entry name" value="Toastrack_DUF4097"/>
</dbReference>
<proteinExistence type="predicted"/>
<evidence type="ECO:0000313" key="3">
    <source>
        <dbReference type="EMBL" id="MBU7598003.1"/>
    </source>
</evidence>
<comment type="caution">
    <text evidence="3">The sequence shown here is derived from an EMBL/GenBank/DDBJ whole genome shotgun (WGS) entry which is preliminary data.</text>
</comment>